<dbReference type="AlphaFoldDB" id="A0A0R3T3N6"/>
<evidence type="ECO:0000313" key="8">
    <source>
        <dbReference type="Proteomes" id="UP000278807"/>
    </source>
</evidence>
<gene>
    <name evidence="7" type="ORF">HNAJ_LOCUS1630</name>
</gene>
<evidence type="ECO:0000256" key="2">
    <source>
        <dbReference type="ARBA" id="ARBA00022723"/>
    </source>
</evidence>
<dbReference type="GO" id="GO:0005634">
    <property type="term" value="C:nucleus"/>
    <property type="evidence" value="ECO:0007669"/>
    <property type="project" value="UniProtKB-SubCell"/>
</dbReference>
<evidence type="ECO:0000256" key="5">
    <source>
        <dbReference type="ARBA" id="ARBA00023242"/>
    </source>
</evidence>
<comment type="subcellular location">
    <subcellularLocation>
        <location evidence="1">Nucleus</location>
    </subcellularLocation>
</comment>
<evidence type="ECO:0000259" key="6">
    <source>
        <dbReference type="Pfam" id="PF05699"/>
    </source>
</evidence>
<evidence type="ECO:0000256" key="1">
    <source>
        <dbReference type="ARBA" id="ARBA00004123"/>
    </source>
</evidence>
<dbReference type="SUPFAM" id="SSF53098">
    <property type="entry name" value="Ribonuclease H-like"/>
    <property type="match status" value="1"/>
</dbReference>
<keyword evidence="3" id="KW-0863">Zinc-finger</keyword>
<dbReference type="GO" id="GO:0046983">
    <property type="term" value="F:protein dimerization activity"/>
    <property type="evidence" value="ECO:0007669"/>
    <property type="project" value="InterPro"/>
</dbReference>
<dbReference type="WBParaSite" id="HNAJ_0000163101-mRNA-1">
    <property type="protein sequence ID" value="HNAJ_0000163101-mRNA-1"/>
    <property type="gene ID" value="HNAJ_0000163101"/>
</dbReference>
<dbReference type="Proteomes" id="UP000278807">
    <property type="component" value="Unassembled WGS sequence"/>
</dbReference>
<keyword evidence="8" id="KW-1185">Reference proteome</keyword>
<dbReference type="OrthoDB" id="117690at2759"/>
<evidence type="ECO:0000313" key="7">
    <source>
        <dbReference type="EMBL" id="VDN97489.1"/>
    </source>
</evidence>
<dbReference type="Pfam" id="PF05699">
    <property type="entry name" value="Dimer_Tnp_hAT"/>
    <property type="match status" value="1"/>
</dbReference>
<dbReference type="STRING" id="102285.A0A0R3T3N6"/>
<dbReference type="InterPro" id="IPR052035">
    <property type="entry name" value="ZnF_BED_domain_contain"/>
</dbReference>
<proteinExistence type="predicted"/>
<keyword evidence="4" id="KW-0862">Zinc</keyword>
<dbReference type="PANTHER" id="PTHR46481:SF10">
    <property type="entry name" value="ZINC FINGER BED DOMAIN-CONTAINING PROTEIN 39"/>
    <property type="match status" value="1"/>
</dbReference>
<organism evidence="9">
    <name type="scientific">Rodentolepis nana</name>
    <name type="common">Dwarf tapeworm</name>
    <name type="synonym">Hymenolepis nana</name>
    <dbReference type="NCBI Taxonomy" id="102285"/>
    <lineage>
        <taxon>Eukaryota</taxon>
        <taxon>Metazoa</taxon>
        <taxon>Spiralia</taxon>
        <taxon>Lophotrochozoa</taxon>
        <taxon>Platyhelminthes</taxon>
        <taxon>Cestoda</taxon>
        <taxon>Eucestoda</taxon>
        <taxon>Cyclophyllidea</taxon>
        <taxon>Hymenolepididae</taxon>
        <taxon>Rodentolepis</taxon>
    </lineage>
</organism>
<protein>
    <submittedName>
        <fullName evidence="9">Dimer_Tnp_hAT domain-containing protein</fullName>
    </submittedName>
</protein>
<feature type="domain" description="HAT C-terminal dimerisation" evidence="6">
    <location>
        <begin position="132"/>
        <end position="180"/>
    </location>
</feature>
<evidence type="ECO:0000256" key="3">
    <source>
        <dbReference type="ARBA" id="ARBA00022771"/>
    </source>
</evidence>
<sequence>MSRAYGKRTSLIEERGNFSFGKCLDFIQQQEFSNRTASLIASINIELRKTHLSPSPEDSGVIKAFKTTVIECLDSFYSSLNTLLIAGLLDPRVRAQILEGAPHSVQMLKEKVEGLSHLRAKEELFPSIANYEVDRYLKEEMACEVHANPLKWWIDRQSTYPLLSRLAKHYLDIPLASFNTQLRLKPLQKSYEKGILSSPILPDGLNFPNYRDVFAQLKMNLSTEDMLIYTFLWHNWHLPSNLEMEHGELSQVK</sequence>
<reference evidence="7 8" key="2">
    <citation type="submission" date="2018-11" db="EMBL/GenBank/DDBJ databases">
        <authorList>
            <consortium name="Pathogen Informatics"/>
        </authorList>
    </citation>
    <scope>NUCLEOTIDE SEQUENCE [LARGE SCALE GENOMIC DNA]</scope>
</reference>
<dbReference type="InterPro" id="IPR008906">
    <property type="entry name" value="HATC_C_dom"/>
</dbReference>
<name>A0A0R3T3N6_RODNA</name>
<reference evidence="9" key="1">
    <citation type="submission" date="2017-02" db="UniProtKB">
        <authorList>
            <consortium name="WormBaseParasite"/>
        </authorList>
    </citation>
    <scope>IDENTIFICATION</scope>
</reference>
<evidence type="ECO:0000313" key="9">
    <source>
        <dbReference type="WBParaSite" id="HNAJ_0000163101-mRNA-1"/>
    </source>
</evidence>
<evidence type="ECO:0000256" key="4">
    <source>
        <dbReference type="ARBA" id="ARBA00022833"/>
    </source>
</evidence>
<accession>A0A0R3T3N6</accession>
<dbReference type="PANTHER" id="PTHR46481">
    <property type="entry name" value="ZINC FINGER BED DOMAIN-CONTAINING PROTEIN 4"/>
    <property type="match status" value="1"/>
</dbReference>
<dbReference type="GO" id="GO:0008270">
    <property type="term" value="F:zinc ion binding"/>
    <property type="evidence" value="ECO:0007669"/>
    <property type="project" value="UniProtKB-KW"/>
</dbReference>
<dbReference type="EMBL" id="UZAE01000661">
    <property type="protein sequence ID" value="VDN97489.1"/>
    <property type="molecule type" value="Genomic_DNA"/>
</dbReference>
<keyword evidence="2" id="KW-0479">Metal-binding</keyword>
<keyword evidence="5" id="KW-0539">Nucleus</keyword>
<dbReference type="InterPro" id="IPR012337">
    <property type="entry name" value="RNaseH-like_sf"/>
</dbReference>